<reference evidence="1 2" key="2">
    <citation type="journal article" date="2019" name="G3 (Bethesda)">
        <title>Hybrid Assembly of the Genome of the Entomopathogenic Nematode Steinernema carpocapsae Identifies the X-Chromosome.</title>
        <authorList>
            <person name="Serra L."/>
            <person name="Macchietto M."/>
            <person name="Macias-Munoz A."/>
            <person name="McGill C.J."/>
            <person name="Rodriguez I.M."/>
            <person name="Rodriguez B."/>
            <person name="Murad R."/>
            <person name="Mortazavi A."/>
        </authorList>
    </citation>
    <scope>NUCLEOTIDE SEQUENCE [LARGE SCALE GENOMIC DNA]</scope>
    <source>
        <strain evidence="1 2">ALL</strain>
    </source>
</reference>
<reference evidence="1 2" key="1">
    <citation type="journal article" date="2015" name="Genome Biol.">
        <title>Comparative genomics of Steinernema reveals deeply conserved gene regulatory networks.</title>
        <authorList>
            <person name="Dillman A.R."/>
            <person name="Macchietto M."/>
            <person name="Porter C.F."/>
            <person name="Rogers A."/>
            <person name="Williams B."/>
            <person name="Antoshechkin I."/>
            <person name="Lee M.M."/>
            <person name="Goodwin Z."/>
            <person name="Lu X."/>
            <person name="Lewis E.E."/>
            <person name="Goodrich-Blair H."/>
            <person name="Stock S.P."/>
            <person name="Adams B.J."/>
            <person name="Sternberg P.W."/>
            <person name="Mortazavi A."/>
        </authorList>
    </citation>
    <scope>NUCLEOTIDE SEQUENCE [LARGE SCALE GENOMIC DNA]</scope>
    <source>
        <strain evidence="1 2">ALL</strain>
    </source>
</reference>
<dbReference type="Proteomes" id="UP000298663">
    <property type="component" value="Unassembled WGS sequence"/>
</dbReference>
<evidence type="ECO:0000313" key="2">
    <source>
        <dbReference type="Proteomes" id="UP000298663"/>
    </source>
</evidence>
<organism evidence="1 2">
    <name type="scientific">Steinernema carpocapsae</name>
    <name type="common">Entomopathogenic nematode</name>
    <dbReference type="NCBI Taxonomy" id="34508"/>
    <lineage>
        <taxon>Eukaryota</taxon>
        <taxon>Metazoa</taxon>
        <taxon>Ecdysozoa</taxon>
        <taxon>Nematoda</taxon>
        <taxon>Chromadorea</taxon>
        <taxon>Rhabditida</taxon>
        <taxon>Tylenchina</taxon>
        <taxon>Panagrolaimomorpha</taxon>
        <taxon>Strongyloidoidea</taxon>
        <taxon>Steinernematidae</taxon>
        <taxon>Steinernema</taxon>
    </lineage>
</organism>
<name>A0A4U8UJI4_STECR</name>
<protein>
    <submittedName>
        <fullName evidence="1">Uncharacterized protein</fullName>
    </submittedName>
</protein>
<sequence length="102" mass="11747">MATNFVNRAIQAGPSQQHVDVASDIYSKRTTVSKFAVFVSTFRNKKWQRNSRKRQVELQCWRSLKCRDFAVGDESSLSASPCPLFHLLLSSFRGNARRRVRL</sequence>
<dbReference type="EMBL" id="AZBU02000001">
    <property type="protein sequence ID" value="TMS33150.1"/>
    <property type="molecule type" value="Genomic_DNA"/>
</dbReference>
<dbReference type="AlphaFoldDB" id="A0A4U8UJI4"/>
<accession>A0A4U8UJI4</accession>
<keyword evidence="2" id="KW-1185">Reference proteome</keyword>
<comment type="caution">
    <text evidence="1">The sequence shown here is derived from an EMBL/GenBank/DDBJ whole genome shotgun (WGS) entry which is preliminary data.</text>
</comment>
<evidence type="ECO:0000313" key="1">
    <source>
        <dbReference type="EMBL" id="TMS33150.1"/>
    </source>
</evidence>
<gene>
    <name evidence="1" type="ORF">L596_000924</name>
</gene>
<proteinExistence type="predicted"/>